<accession>A0A4P7IHF7</accession>
<dbReference type="InterPro" id="IPR050221">
    <property type="entry name" value="26S_Proteasome_ATPase"/>
</dbReference>
<name>A0A4P7IHF7_9ACTN</name>
<evidence type="ECO:0000313" key="5">
    <source>
        <dbReference type="EMBL" id="QBX56819.1"/>
    </source>
</evidence>
<dbReference type="GO" id="GO:0016887">
    <property type="term" value="F:ATP hydrolysis activity"/>
    <property type="evidence" value="ECO:0007669"/>
    <property type="project" value="InterPro"/>
</dbReference>
<dbReference type="PANTHER" id="PTHR23073">
    <property type="entry name" value="26S PROTEASOME REGULATORY SUBUNIT"/>
    <property type="match status" value="1"/>
</dbReference>
<dbReference type="Gene3D" id="3.40.50.300">
    <property type="entry name" value="P-loop containing nucleotide triphosphate hydrolases"/>
    <property type="match status" value="1"/>
</dbReference>
<proteinExistence type="inferred from homology"/>
<gene>
    <name evidence="5" type="ORF">EXE58_16080</name>
</gene>
<dbReference type="SUPFAM" id="SSF52540">
    <property type="entry name" value="P-loop containing nucleoside triphosphate hydrolases"/>
    <property type="match status" value="1"/>
</dbReference>
<dbReference type="InterPro" id="IPR003959">
    <property type="entry name" value="ATPase_AAA_core"/>
</dbReference>
<evidence type="ECO:0000256" key="3">
    <source>
        <dbReference type="ARBA" id="ARBA00022840"/>
    </source>
</evidence>
<comment type="similarity">
    <text evidence="1">Belongs to the AAA ATPase family.</text>
</comment>
<dbReference type="GO" id="GO:0005524">
    <property type="term" value="F:ATP binding"/>
    <property type="evidence" value="ECO:0007669"/>
    <property type="project" value="UniProtKB-KW"/>
</dbReference>
<feature type="domain" description="AAA+ ATPase" evidence="4">
    <location>
        <begin position="257"/>
        <end position="387"/>
    </location>
</feature>
<sequence length="486" mass="51735">MTTGAGEDTDGSPVGDADLRAALARLVQQLTQEDPAAKRGNPLLPRLDAHLGVPADEVPVVSQTIDLHRWADTDIALASIAERDASGELVGIGGGDQRHHSSLSDLMEQAQWGRFRQGQVDRLNVATGPDSERATVAFGLHLFAFDGAPVAVLQRAGNRQYGSESRLEVLSPAPEVASALLSEVREQAMNHSILRGQVLTFTDNPYERTAAGITFVRRPDVPAERVVLPDGTLDEIHAHVVGLAQHREQLRERGQHLKRGILLYGPPGTGKTHTVRHLIGAQPDTTVIALTGTQMGHVAAAAQIARAHQPAMVVLEDCDLIAEDRDHDHFGGGPSPLLFTLLDAMDGLDPDADVVFLLTTNRVEALEKALAQRPGRVDLAVEIPLPDEASRRRLIELYGAQVDFSEEAVAEAARVAAGSAASYAKELVRRAVLHAALAGRAPGDADLIAASEALQDDAAVLTRALLGSTAPGRSDAMGSRDVRPLL</sequence>
<evidence type="ECO:0000259" key="4">
    <source>
        <dbReference type="SMART" id="SM00382"/>
    </source>
</evidence>
<evidence type="ECO:0000313" key="6">
    <source>
        <dbReference type="Proteomes" id="UP000294853"/>
    </source>
</evidence>
<dbReference type="InterPro" id="IPR003593">
    <property type="entry name" value="AAA+_ATPase"/>
</dbReference>
<dbReference type="Proteomes" id="UP000294853">
    <property type="component" value="Chromosome"/>
</dbReference>
<keyword evidence="2" id="KW-0547">Nucleotide-binding</keyword>
<dbReference type="EMBL" id="CP038436">
    <property type="protein sequence ID" value="QBX56819.1"/>
    <property type="molecule type" value="Genomic_DNA"/>
</dbReference>
<evidence type="ECO:0000256" key="2">
    <source>
        <dbReference type="ARBA" id="ARBA00022741"/>
    </source>
</evidence>
<dbReference type="Pfam" id="PF00004">
    <property type="entry name" value="AAA"/>
    <property type="match status" value="1"/>
</dbReference>
<dbReference type="OrthoDB" id="9809379at2"/>
<dbReference type="RefSeq" id="WP_135268804.1">
    <property type="nucleotide sequence ID" value="NZ_CP038436.1"/>
</dbReference>
<dbReference type="KEGG" id="nsn:EXE58_16080"/>
<organism evidence="5 6">
    <name type="scientific">Nocardioides seonyuensis</name>
    <dbReference type="NCBI Taxonomy" id="2518371"/>
    <lineage>
        <taxon>Bacteria</taxon>
        <taxon>Bacillati</taxon>
        <taxon>Actinomycetota</taxon>
        <taxon>Actinomycetes</taxon>
        <taxon>Propionibacteriales</taxon>
        <taxon>Nocardioidaceae</taxon>
        <taxon>Nocardioides</taxon>
    </lineage>
</organism>
<dbReference type="AlphaFoldDB" id="A0A4P7IHF7"/>
<keyword evidence="6" id="KW-1185">Reference proteome</keyword>
<dbReference type="SMART" id="SM00382">
    <property type="entry name" value="AAA"/>
    <property type="match status" value="1"/>
</dbReference>
<protein>
    <submittedName>
        <fullName evidence="5">ATP-binding protein</fullName>
    </submittedName>
</protein>
<reference evidence="5 6" key="1">
    <citation type="submission" date="2019-03" db="EMBL/GenBank/DDBJ databases">
        <title>Three New Species of Nocardioides, Nocardioides euryhalodurans sp. nov., Nocardioides seonyuensis sp. nov. and Nocardioides eburneoflavus sp. nov. Iolated from Soil.</title>
        <authorList>
            <person name="Roh S.G."/>
            <person name="Lee C."/>
            <person name="Kim M.-K."/>
            <person name="Kim S.B."/>
        </authorList>
    </citation>
    <scope>NUCLEOTIDE SEQUENCE [LARGE SCALE GENOMIC DNA]</scope>
    <source>
        <strain evidence="5 6">MMS17-SY207-3</strain>
    </source>
</reference>
<dbReference type="InterPro" id="IPR027417">
    <property type="entry name" value="P-loop_NTPase"/>
</dbReference>
<dbReference type="CDD" id="cd19481">
    <property type="entry name" value="RecA-like_protease"/>
    <property type="match status" value="1"/>
</dbReference>
<keyword evidence="3 5" id="KW-0067">ATP-binding</keyword>
<evidence type="ECO:0000256" key="1">
    <source>
        <dbReference type="ARBA" id="ARBA00006914"/>
    </source>
</evidence>